<dbReference type="Gene3D" id="3.40.50.1820">
    <property type="entry name" value="alpha/beta hydrolase"/>
    <property type="match status" value="1"/>
</dbReference>
<dbReference type="RefSeq" id="WP_188750441.1">
    <property type="nucleotide sequence ID" value="NZ_BMIJ01000007.1"/>
</dbReference>
<keyword evidence="1" id="KW-0378">Hydrolase</keyword>
<sequence>MSSEYLTLPAPGEMGELTLTAAQSLNCLIYRPTEELRPERILVAVHGISRNYRSQAAAFRSMAERLGICLIAPLFDSDRFPNYQRLAAKPGQRRADLAFSMLLLTWQTARRLSELKIHLFGYSGGAQFAHRYAYLYPERIATLSACSAGWYTLPSSDIAYPYGLKSWPQWLGTPRSEELIRLPVLGLVGGQDCQRDASLRKSDRLDRCQGYNRIERIESWIEHINIRRSELGMANHALLHLMPGLAHDFDACAQSGLMLPTIEQFIQSHGR</sequence>
<reference evidence="2" key="1">
    <citation type="journal article" date="2019" name="Int. J. Syst. Evol. Microbiol.">
        <title>The Global Catalogue of Microorganisms (GCM) 10K type strain sequencing project: providing services to taxonomists for standard genome sequencing and annotation.</title>
        <authorList>
            <consortium name="The Broad Institute Genomics Platform"/>
            <consortium name="The Broad Institute Genome Sequencing Center for Infectious Disease"/>
            <person name="Wu L."/>
            <person name="Ma J."/>
        </authorList>
    </citation>
    <scope>NUCLEOTIDE SEQUENCE [LARGE SCALE GENOMIC DNA]</scope>
    <source>
        <strain evidence="2">CGMCC 1.15341</strain>
    </source>
</reference>
<comment type="caution">
    <text evidence="1">The sequence shown here is derived from an EMBL/GenBank/DDBJ whole genome shotgun (WGS) entry which is preliminary data.</text>
</comment>
<evidence type="ECO:0000313" key="1">
    <source>
        <dbReference type="EMBL" id="GGC04660.1"/>
    </source>
</evidence>
<dbReference type="SUPFAM" id="SSF53474">
    <property type="entry name" value="alpha/beta-Hydrolases"/>
    <property type="match status" value="1"/>
</dbReference>
<dbReference type="InterPro" id="IPR029058">
    <property type="entry name" value="AB_hydrolase_fold"/>
</dbReference>
<protein>
    <submittedName>
        <fullName evidence="1">Hydrolase</fullName>
    </submittedName>
</protein>
<proteinExistence type="predicted"/>
<organism evidence="1 2">
    <name type="scientific">Marinobacterium zhoushanense</name>
    <dbReference type="NCBI Taxonomy" id="1679163"/>
    <lineage>
        <taxon>Bacteria</taxon>
        <taxon>Pseudomonadati</taxon>
        <taxon>Pseudomonadota</taxon>
        <taxon>Gammaproteobacteria</taxon>
        <taxon>Oceanospirillales</taxon>
        <taxon>Oceanospirillaceae</taxon>
        <taxon>Marinobacterium</taxon>
    </lineage>
</organism>
<dbReference type="EMBL" id="BMIJ01000007">
    <property type="protein sequence ID" value="GGC04660.1"/>
    <property type="molecule type" value="Genomic_DNA"/>
</dbReference>
<dbReference type="GO" id="GO:0016787">
    <property type="term" value="F:hydrolase activity"/>
    <property type="evidence" value="ECO:0007669"/>
    <property type="project" value="UniProtKB-KW"/>
</dbReference>
<accession>A0ABQ1KRC1</accession>
<name>A0ABQ1KRC1_9GAMM</name>
<evidence type="ECO:0000313" key="2">
    <source>
        <dbReference type="Proteomes" id="UP000629025"/>
    </source>
</evidence>
<dbReference type="Proteomes" id="UP000629025">
    <property type="component" value="Unassembled WGS sequence"/>
</dbReference>
<keyword evidence="2" id="KW-1185">Reference proteome</keyword>
<gene>
    <name evidence="1" type="ORF">GCM10011352_33570</name>
</gene>